<dbReference type="InParanoid" id="J0WRW8"/>
<keyword evidence="3" id="KW-1185">Reference proteome</keyword>
<dbReference type="KEGG" id="adl:AURDEDRAFT_175425"/>
<evidence type="ECO:0000259" key="1">
    <source>
        <dbReference type="PROSITE" id="PS50097"/>
    </source>
</evidence>
<dbReference type="AlphaFoldDB" id="J0WRW8"/>
<name>J0WRW8_AURST</name>
<dbReference type="PROSITE" id="PS50097">
    <property type="entry name" value="BTB"/>
    <property type="match status" value="1"/>
</dbReference>
<gene>
    <name evidence="2" type="ORF">AURDEDRAFT_175425</name>
</gene>
<evidence type="ECO:0000313" key="3">
    <source>
        <dbReference type="Proteomes" id="UP000006514"/>
    </source>
</evidence>
<dbReference type="InterPro" id="IPR000210">
    <property type="entry name" value="BTB/POZ_dom"/>
</dbReference>
<dbReference type="OrthoDB" id="3218112at2759"/>
<dbReference type="SUPFAM" id="SSF54695">
    <property type="entry name" value="POZ domain"/>
    <property type="match status" value="1"/>
</dbReference>
<dbReference type="Pfam" id="PF00651">
    <property type="entry name" value="BTB"/>
    <property type="match status" value="1"/>
</dbReference>
<sequence length="272" mass="29871">MADRNPQGEVAPSRHGEFWFPDGSIVLGVENVLFKVHRSVLARQSELFEGMFESGTPGKDGEGCEALPLVLPDIGSKPFADLLSIIYGPRGGTVPTGKAADLIALIRLAHRLQFTEAFDIIVRAAHDTLSPLERLGLGLDYDIGDWAYAAFAELVLEFGPEPRALHGLITHETHVNILVARQRVSDARSLFIILHSRGGDDARVHAYAAHVVPRTKRELFESAARTLASQPGQPIRYGPNPSQTVLESWAPHRTVEEQIIRDAWRTLQKGPG</sequence>
<proteinExistence type="predicted"/>
<accession>J0WRW8</accession>
<dbReference type="InterPro" id="IPR011333">
    <property type="entry name" value="SKP1/BTB/POZ_sf"/>
</dbReference>
<feature type="domain" description="BTB" evidence="1">
    <location>
        <begin position="23"/>
        <end position="87"/>
    </location>
</feature>
<dbReference type="EMBL" id="JH687888">
    <property type="protein sequence ID" value="EJD35496.1"/>
    <property type="molecule type" value="Genomic_DNA"/>
</dbReference>
<dbReference type="CDD" id="cd18186">
    <property type="entry name" value="BTB_POZ_ZBTB_KLHL-like"/>
    <property type="match status" value="1"/>
</dbReference>
<evidence type="ECO:0000313" key="2">
    <source>
        <dbReference type="EMBL" id="EJD35496.1"/>
    </source>
</evidence>
<dbReference type="SMART" id="SM00225">
    <property type="entry name" value="BTB"/>
    <property type="match status" value="1"/>
</dbReference>
<dbReference type="Proteomes" id="UP000006514">
    <property type="component" value="Unassembled WGS sequence"/>
</dbReference>
<reference evidence="3" key="1">
    <citation type="journal article" date="2012" name="Science">
        <title>The Paleozoic origin of enzymatic lignin decomposition reconstructed from 31 fungal genomes.</title>
        <authorList>
            <person name="Floudas D."/>
            <person name="Binder M."/>
            <person name="Riley R."/>
            <person name="Barry K."/>
            <person name="Blanchette R.A."/>
            <person name="Henrissat B."/>
            <person name="Martinez A.T."/>
            <person name="Otillar R."/>
            <person name="Spatafora J.W."/>
            <person name="Yadav J.S."/>
            <person name="Aerts A."/>
            <person name="Benoit I."/>
            <person name="Boyd A."/>
            <person name="Carlson A."/>
            <person name="Copeland A."/>
            <person name="Coutinho P.M."/>
            <person name="de Vries R.P."/>
            <person name="Ferreira P."/>
            <person name="Findley K."/>
            <person name="Foster B."/>
            <person name="Gaskell J."/>
            <person name="Glotzer D."/>
            <person name="Gorecki P."/>
            <person name="Heitman J."/>
            <person name="Hesse C."/>
            <person name="Hori C."/>
            <person name="Igarashi K."/>
            <person name="Jurgens J.A."/>
            <person name="Kallen N."/>
            <person name="Kersten P."/>
            <person name="Kohler A."/>
            <person name="Kuees U."/>
            <person name="Kumar T.K.A."/>
            <person name="Kuo A."/>
            <person name="LaButti K."/>
            <person name="Larrondo L.F."/>
            <person name="Lindquist E."/>
            <person name="Ling A."/>
            <person name="Lombard V."/>
            <person name="Lucas S."/>
            <person name="Lundell T."/>
            <person name="Martin R."/>
            <person name="McLaughlin D.J."/>
            <person name="Morgenstern I."/>
            <person name="Morin E."/>
            <person name="Murat C."/>
            <person name="Nagy L.G."/>
            <person name="Nolan M."/>
            <person name="Ohm R.A."/>
            <person name="Patyshakuliyeva A."/>
            <person name="Rokas A."/>
            <person name="Ruiz-Duenas F.J."/>
            <person name="Sabat G."/>
            <person name="Salamov A."/>
            <person name="Samejima M."/>
            <person name="Schmutz J."/>
            <person name="Slot J.C."/>
            <person name="St John F."/>
            <person name="Stenlid J."/>
            <person name="Sun H."/>
            <person name="Sun S."/>
            <person name="Syed K."/>
            <person name="Tsang A."/>
            <person name="Wiebenga A."/>
            <person name="Young D."/>
            <person name="Pisabarro A."/>
            <person name="Eastwood D.C."/>
            <person name="Martin F."/>
            <person name="Cullen D."/>
            <person name="Grigoriev I.V."/>
            <person name="Hibbett D.S."/>
        </authorList>
    </citation>
    <scope>NUCLEOTIDE SEQUENCE [LARGE SCALE GENOMIC DNA]</scope>
    <source>
        <strain evidence="3">TFB10046</strain>
    </source>
</reference>
<protein>
    <recommendedName>
        <fullName evidence="1">BTB domain-containing protein</fullName>
    </recommendedName>
</protein>
<dbReference type="Gene3D" id="3.30.710.10">
    <property type="entry name" value="Potassium Channel Kv1.1, Chain A"/>
    <property type="match status" value="1"/>
</dbReference>
<organism evidence="2 3">
    <name type="scientific">Auricularia subglabra (strain TFB-10046 / SS5)</name>
    <name type="common">White-rot fungus</name>
    <name type="synonym">Auricularia delicata (strain TFB10046)</name>
    <dbReference type="NCBI Taxonomy" id="717982"/>
    <lineage>
        <taxon>Eukaryota</taxon>
        <taxon>Fungi</taxon>
        <taxon>Dikarya</taxon>
        <taxon>Basidiomycota</taxon>
        <taxon>Agaricomycotina</taxon>
        <taxon>Agaricomycetes</taxon>
        <taxon>Auriculariales</taxon>
        <taxon>Auriculariaceae</taxon>
        <taxon>Auricularia</taxon>
    </lineage>
</organism>